<sequence length="27" mass="3217">MRKVIDFNTWTCPVSLIYKLSQKNIAF</sequence>
<name>A0A2P2PGC8_RHIMU</name>
<organism evidence="1">
    <name type="scientific">Rhizophora mucronata</name>
    <name type="common">Asiatic mangrove</name>
    <dbReference type="NCBI Taxonomy" id="61149"/>
    <lineage>
        <taxon>Eukaryota</taxon>
        <taxon>Viridiplantae</taxon>
        <taxon>Streptophyta</taxon>
        <taxon>Embryophyta</taxon>
        <taxon>Tracheophyta</taxon>
        <taxon>Spermatophyta</taxon>
        <taxon>Magnoliopsida</taxon>
        <taxon>eudicotyledons</taxon>
        <taxon>Gunneridae</taxon>
        <taxon>Pentapetalae</taxon>
        <taxon>rosids</taxon>
        <taxon>fabids</taxon>
        <taxon>Malpighiales</taxon>
        <taxon>Rhizophoraceae</taxon>
        <taxon>Rhizophora</taxon>
    </lineage>
</organism>
<proteinExistence type="predicted"/>
<dbReference type="EMBL" id="GGEC01073278">
    <property type="protein sequence ID" value="MBX53762.1"/>
    <property type="molecule type" value="Transcribed_RNA"/>
</dbReference>
<accession>A0A2P2PGC8</accession>
<evidence type="ECO:0000313" key="1">
    <source>
        <dbReference type="EMBL" id="MBX53762.1"/>
    </source>
</evidence>
<dbReference type="AlphaFoldDB" id="A0A2P2PGC8"/>
<protein>
    <submittedName>
        <fullName evidence="1">Uncharacterized protein</fullName>
    </submittedName>
</protein>
<reference evidence="1" key="1">
    <citation type="submission" date="2018-02" db="EMBL/GenBank/DDBJ databases">
        <title>Rhizophora mucronata_Transcriptome.</title>
        <authorList>
            <person name="Meera S.P."/>
            <person name="Sreeshan A."/>
            <person name="Augustine A."/>
        </authorList>
    </citation>
    <scope>NUCLEOTIDE SEQUENCE</scope>
    <source>
        <tissue evidence="1">Leaf</tissue>
    </source>
</reference>